<dbReference type="EMBL" id="JAKLUA010000034">
    <property type="protein sequence ID" value="MCG2673141.1"/>
    <property type="molecule type" value="Genomic_DNA"/>
</dbReference>
<evidence type="ECO:0000313" key="3">
    <source>
        <dbReference type="Proteomes" id="UP001139012"/>
    </source>
</evidence>
<organism evidence="1 4">
    <name type="scientific">Bradyrhizobium zhengyangense</name>
    <dbReference type="NCBI Taxonomy" id="2911009"/>
    <lineage>
        <taxon>Bacteria</taxon>
        <taxon>Pseudomonadati</taxon>
        <taxon>Pseudomonadota</taxon>
        <taxon>Alphaproteobacteria</taxon>
        <taxon>Hyphomicrobiales</taxon>
        <taxon>Nitrobacteraceae</taxon>
        <taxon>Bradyrhizobium</taxon>
    </lineage>
</organism>
<dbReference type="EMBL" id="JAKLTY010000053">
    <property type="protein sequence ID" value="MCG2632938.1"/>
    <property type="molecule type" value="Genomic_DNA"/>
</dbReference>
<protein>
    <submittedName>
        <fullName evidence="1">Uncharacterized protein</fullName>
    </submittedName>
</protein>
<dbReference type="Proteomes" id="UP001139012">
    <property type="component" value="Unassembled WGS sequence"/>
</dbReference>
<name>A0A9X1UFE3_9BRAD</name>
<evidence type="ECO:0000313" key="2">
    <source>
        <dbReference type="EMBL" id="MCG2673141.1"/>
    </source>
</evidence>
<proteinExistence type="predicted"/>
<dbReference type="Gene3D" id="3.90.25.10">
    <property type="entry name" value="UDP-galactose 4-epimerase, domain 1"/>
    <property type="match status" value="1"/>
</dbReference>
<evidence type="ECO:0000313" key="1">
    <source>
        <dbReference type="EMBL" id="MCG2632938.1"/>
    </source>
</evidence>
<gene>
    <name evidence="2" type="ORF">L6637_40230</name>
    <name evidence="1" type="ORF">L6654_40865</name>
</gene>
<reference evidence="1" key="1">
    <citation type="submission" date="2022-01" db="EMBL/GenBank/DDBJ databases">
        <title>Genome sequnece data of strain Bradyrhizobium sp. nov.</title>
        <authorList>
            <person name="Zhang J."/>
        </authorList>
    </citation>
    <scope>NUCLEOTIDE SEQUENCE</scope>
    <source>
        <strain evidence="2">WYCCWR 12774</strain>
        <strain evidence="1">WYCCWR 13023</strain>
    </source>
</reference>
<keyword evidence="3" id="KW-1185">Reference proteome</keyword>
<dbReference type="SUPFAM" id="SSF51735">
    <property type="entry name" value="NAD(P)-binding Rossmann-fold domains"/>
    <property type="match status" value="1"/>
</dbReference>
<comment type="caution">
    <text evidence="1">The sequence shown here is derived from an EMBL/GenBank/DDBJ whole genome shotgun (WGS) entry which is preliminary data.</text>
</comment>
<accession>A0A9X1UFE3</accession>
<dbReference type="Proteomes" id="UP001139054">
    <property type="component" value="Unassembled WGS sequence"/>
</dbReference>
<dbReference type="Gene3D" id="3.40.50.720">
    <property type="entry name" value="NAD(P)-binding Rossmann-like Domain"/>
    <property type="match status" value="1"/>
</dbReference>
<evidence type="ECO:0000313" key="4">
    <source>
        <dbReference type="Proteomes" id="UP001139054"/>
    </source>
</evidence>
<dbReference type="AlphaFoldDB" id="A0A9X1UFE3"/>
<sequence>MKRYSESELVNIGSGEDIIIAEFSRLVAEVIGYRGEISFDTSRPGGMPRKLLDLRRLDKLG</sequence>
<dbReference type="InterPro" id="IPR036291">
    <property type="entry name" value="NAD(P)-bd_dom_sf"/>
</dbReference>